<proteinExistence type="predicted"/>
<protein>
    <submittedName>
        <fullName evidence="2">Uncharacterized protein</fullName>
    </submittedName>
</protein>
<organism evidence="2 3">
    <name type="scientific">Streptomyces siamensis</name>
    <dbReference type="NCBI Taxonomy" id="1274986"/>
    <lineage>
        <taxon>Bacteria</taxon>
        <taxon>Bacillati</taxon>
        <taxon>Actinomycetota</taxon>
        <taxon>Actinomycetes</taxon>
        <taxon>Kitasatosporales</taxon>
        <taxon>Streptomycetaceae</taxon>
        <taxon>Streptomyces</taxon>
    </lineage>
</organism>
<feature type="compositionally biased region" description="Low complexity" evidence="1">
    <location>
        <begin position="97"/>
        <end position="108"/>
    </location>
</feature>
<accession>A0ABP9J3L9</accession>
<reference evidence="3" key="1">
    <citation type="journal article" date="2019" name="Int. J. Syst. Evol. Microbiol.">
        <title>The Global Catalogue of Microorganisms (GCM) 10K type strain sequencing project: providing services to taxonomists for standard genome sequencing and annotation.</title>
        <authorList>
            <consortium name="The Broad Institute Genomics Platform"/>
            <consortium name="The Broad Institute Genome Sequencing Center for Infectious Disease"/>
            <person name="Wu L."/>
            <person name="Ma J."/>
        </authorList>
    </citation>
    <scope>NUCLEOTIDE SEQUENCE [LARGE SCALE GENOMIC DNA]</scope>
    <source>
        <strain evidence="3">JCM 18409</strain>
    </source>
</reference>
<dbReference type="EMBL" id="BAABKB010000016">
    <property type="protein sequence ID" value="GAA5017923.1"/>
    <property type="molecule type" value="Genomic_DNA"/>
</dbReference>
<evidence type="ECO:0000313" key="3">
    <source>
        <dbReference type="Proteomes" id="UP001501759"/>
    </source>
</evidence>
<comment type="caution">
    <text evidence="2">The sequence shown here is derived from an EMBL/GenBank/DDBJ whole genome shotgun (WGS) entry which is preliminary data.</text>
</comment>
<keyword evidence="3" id="KW-1185">Reference proteome</keyword>
<feature type="region of interest" description="Disordered" evidence="1">
    <location>
        <begin position="93"/>
        <end position="115"/>
    </location>
</feature>
<evidence type="ECO:0000256" key="1">
    <source>
        <dbReference type="SAM" id="MobiDB-lite"/>
    </source>
</evidence>
<sequence>MTRGRPTRRRRPAREVPNVALSWGHPTARGAHDIVPPVVPTACLPDGDRSVVVDGVAGSFVDERAWADLAGHFRCTSDGDGWTDCGEIHTQQGDPATVTVTSLSSTSTARQSRPP</sequence>
<evidence type="ECO:0000313" key="2">
    <source>
        <dbReference type="EMBL" id="GAA5017923.1"/>
    </source>
</evidence>
<dbReference type="Proteomes" id="UP001501759">
    <property type="component" value="Unassembled WGS sequence"/>
</dbReference>
<gene>
    <name evidence="2" type="ORF">GCM10023335_45000</name>
</gene>
<name>A0ABP9J3L9_9ACTN</name>